<comment type="caution">
    <text evidence="1">The sequence shown here is derived from an EMBL/GenBank/DDBJ whole genome shotgun (WGS) entry which is preliminary data.</text>
</comment>
<proteinExistence type="predicted"/>
<dbReference type="Proteomes" id="UP001152795">
    <property type="component" value="Unassembled WGS sequence"/>
</dbReference>
<dbReference type="EMBL" id="CACRXK020020281">
    <property type="protein sequence ID" value="CAB4034629.1"/>
    <property type="molecule type" value="Genomic_DNA"/>
</dbReference>
<keyword evidence="2" id="KW-1185">Reference proteome</keyword>
<dbReference type="OrthoDB" id="5982517at2759"/>
<protein>
    <submittedName>
        <fullName evidence="1">Uncharacterized protein</fullName>
    </submittedName>
</protein>
<name>A0A7D9LP93_PARCT</name>
<dbReference type="AlphaFoldDB" id="A0A7D9LP93"/>
<organism evidence="1 2">
    <name type="scientific">Paramuricea clavata</name>
    <name type="common">Red gorgonian</name>
    <name type="synonym">Violescent sea-whip</name>
    <dbReference type="NCBI Taxonomy" id="317549"/>
    <lineage>
        <taxon>Eukaryota</taxon>
        <taxon>Metazoa</taxon>
        <taxon>Cnidaria</taxon>
        <taxon>Anthozoa</taxon>
        <taxon>Octocorallia</taxon>
        <taxon>Malacalcyonacea</taxon>
        <taxon>Plexauridae</taxon>
        <taxon>Paramuricea</taxon>
    </lineage>
</organism>
<dbReference type="PANTHER" id="PTHR34239:SF2">
    <property type="entry name" value="TRANSPOSABLE ELEMENT P TRANSPOSASE_THAP9 CONSERVED DOMAIN-CONTAINING PROTEIN"/>
    <property type="match status" value="1"/>
</dbReference>
<gene>
    <name evidence="1" type="ORF">PACLA_8A016389</name>
</gene>
<sequence>MEIKTLKGAAPRNEGCSLSGEVTEVERDEAARDAIDDERWLTEEKLKLKANLNKKRTCCHLLTSIAQDLAIEEKTGQAINAELAVILSSLLKERLADDKLQEKLKKYPRPANVLCFKTPRVNPLIWGQISAPAPASDAKCQKIQHVLIAA</sequence>
<evidence type="ECO:0000313" key="2">
    <source>
        <dbReference type="Proteomes" id="UP001152795"/>
    </source>
</evidence>
<feature type="non-terminal residue" evidence="1">
    <location>
        <position position="1"/>
    </location>
</feature>
<reference evidence="1" key="1">
    <citation type="submission" date="2020-04" db="EMBL/GenBank/DDBJ databases">
        <authorList>
            <person name="Alioto T."/>
            <person name="Alioto T."/>
            <person name="Gomez Garrido J."/>
        </authorList>
    </citation>
    <scope>NUCLEOTIDE SEQUENCE</scope>
    <source>
        <strain evidence="1">A484AB</strain>
    </source>
</reference>
<dbReference type="PANTHER" id="PTHR34239">
    <property type="entry name" value="APPLE DOMAIN-CONTAINING PROTEIN"/>
    <property type="match status" value="1"/>
</dbReference>
<evidence type="ECO:0000313" key="1">
    <source>
        <dbReference type="EMBL" id="CAB4034629.1"/>
    </source>
</evidence>
<accession>A0A7D9LP93</accession>